<sequence>MPSERQVSGLEAESPILSFFRLRQGFARFFADHANRIPDDGTLVFFHFMCKAVVSDDSLPVVIHTPLPMPPLRFHIDEIGRQKIVKRQADLVIGITAERILPPETRFHFRPGRLAPNRKLRDFFFRLITQELMFPVAEIAGTRTQQQCRPYSRFHTHLPLKPNIIQPSRPIKFIF</sequence>
<protein>
    <submittedName>
        <fullName evidence="1">Uncharacterized protein</fullName>
    </submittedName>
</protein>
<evidence type="ECO:0000313" key="1">
    <source>
        <dbReference type="EMBL" id="SUA16418.1"/>
    </source>
</evidence>
<dbReference type="Proteomes" id="UP000254193">
    <property type="component" value="Unassembled WGS sequence"/>
</dbReference>
<reference evidence="1 2" key="1">
    <citation type="submission" date="2018-06" db="EMBL/GenBank/DDBJ databases">
        <authorList>
            <consortium name="Pathogen Informatics"/>
            <person name="Doyle S."/>
        </authorList>
    </citation>
    <scope>NUCLEOTIDE SEQUENCE [LARGE SCALE GENOMIC DNA]</scope>
    <source>
        <strain evidence="1 2">NCTC10616</strain>
    </source>
</reference>
<organism evidence="1 2">
    <name type="scientific">Neisseria lactamica</name>
    <dbReference type="NCBI Taxonomy" id="486"/>
    <lineage>
        <taxon>Bacteria</taxon>
        <taxon>Pseudomonadati</taxon>
        <taxon>Pseudomonadota</taxon>
        <taxon>Betaproteobacteria</taxon>
        <taxon>Neisseriales</taxon>
        <taxon>Neisseriaceae</taxon>
        <taxon>Neisseria</taxon>
    </lineage>
</organism>
<keyword evidence="2" id="KW-1185">Reference proteome</keyword>
<name>A0A378VJF0_NEILA</name>
<accession>A0A378VJF0</accession>
<gene>
    <name evidence="1" type="ORF">NCTC10616_00055</name>
</gene>
<evidence type="ECO:0000313" key="2">
    <source>
        <dbReference type="Proteomes" id="UP000254193"/>
    </source>
</evidence>
<proteinExistence type="predicted"/>
<dbReference type="EMBL" id="UGRO01000002">
    <property type="protein sequence ID" value="SUA16418.1"/>
    <property type="molecule type" value="Genomic_DNA"/>
</dbReference>
<dbReference type="AlphaFoldDB" id="A0A378VJF0"/>